<reference evidence="1" key="1">
    <citation type="submission" date="2022-04" db="EMBL/GenBank/DDBJ databases">
        <title>Genome of the entomopathogenic fungus Entomophthora muscae.</title>
        <authorList>
            <person name="Elya C."/>
            <person name="Lovett B.R."/>
            <person name="Lee E."/>
            <person name="Macias A.M."/>
            <person name="Hajek A.E."/>
            <person name="De Bivort B.L."/>
            <person name="Kasson M.T."/>
            <person name="De Fine Licht H.H."/>
            <person name="Stajich J.E."/>
        </authorList>
    </citation>
    <scope>NUCLEOTIDE SEQUENCE</scope>
    <source>
        <strain evidence="1">Berkeley</strain>
    </source>
</reference>
<evidence type="ECO:0000313" key="2">
    <source>
        <dbReference type="Proteomes" id="UP001165960"/>
    </source>
</evidence>
<dbReference type="Proteomes" id="UP001165960">
    <property type="component" value="Unassembled WGS sequence"/>
</dbReference>
<accession>A0ACC2UDZ1</accession>
<dbReference type="EMBL" id="QTSX02000788">
    <property type="protein sequence ID" value="KAJ9085019.1"/>
    <property type="molecule type" value="Genomic_DNA"/>
</dbReference>
<proteinExistence type="predicted"/>
<organism evidence="1 2">
    <name type="scientific">Entomophthora muscae</name>
    <dbReference type="NCBI Taxonomy" id="34485"/>
    <lineage>
        <taxon>Eukaryota</taxon>
        <taxon>Fungi</taxon>
        <taxon>Fungi incertae sedis</taxon>
        <taxon>Zoopagomycota</taxon>
        <taxon>Entomophthoromycotina</taxon>
        <taxon>Entomophthoromycetes</taxon>
        <taxon>Entomophthorales</taxon>
        <taxon>Entomophthoraceae</taxon>
        <taxon>Entomophthora</taxon>
    </lineage>
</organism>
<evidence type="ECO:0000313" key="1">
    <source>
        <dbReference type="EMBL" id="KAJ9085019.1"/>
    </source>
</evidence>
<sequence>MNKKSCLAYIVDPPSPRPLPPTIRLPTPTSVFVPTNVPLPDHVNTPVYFCEDCAHAPSPKLHHIMAPTPSPTHALSPNSPLLLIVVRTLITLIIFAHPLQIPQPPSFWHSQPQKYDFDHRYNTVVVKSTPEFPIAEFHPELPSNVLLDLNKLIGQPTNIMIPKIF</sequence>
<protein>
    <submittedName>
        <fullName evidence="1">Uncharacterized protein</fullName>
    </submittedName>
</protein>
<keyword evidence="2" id="KW-1185">Reference proteome</keyword>
<name>A0ACC2UDZ1_9FUNG</name>
<comment type="caution">
    <text evidence="1">The sequence shown here is derived from an EMBL/GenBank/DDBJ whole genome shotgun (WGS) entry which is preliminary data.</text>
</comment>
<gene>
    <name evidence="1" type="ORF">DSO57_1018172</name>
</gene>